<sequence length="136" mass="14505">MTQPLTEPQVRVVLDVTALTAYARLTGMAVPELLAMVEEESATSMVGVPAAHFMAAHQQLDSDERDRLIDLLTRADSVVVLLPLLGADAIEAAQLGRVMGHAVMLARRSGAYLATYDGAEARRHLPGGGVLDLTDK</sequence>
<dbReference type="AlphaFoldDB" id="A0A8J3K0D2"/>
<dbReference type="Proteomes" id="UP000619293">
    <property type="component" value="Unassembled WGS sequence"/>
</dbReference>
<evidence type="ECO:0000313" key="1">
    <source>
        <dbReference type="EMBL" id="GIF91724.1"/>
    </source>
</evidence>
<protein>
    <submittedName>
        <fullName evidence="1">Uncharacterized protein</fullName>
    </submittedName>
</protein>
<dbReference type="EMBL" id="BONG01000035">
    <property type="protein sequence ID" value="GIF91724.1"/>
    <property type="molecule type" value="Genomic_DNA"/>
</dbReference>
<accession>A0A8J3K0D2</accession>
<keyword evidence="2" id="KW-1185">Reference proteome</keyword>
<dbReference type="RefSeq" id="WP_344401913.1">
    <property type="nucleotide sequence ID" value="NZ_BAAALB010000017.1"/>
</dbReference>
<proteinExistence type="predicted"/>
<organism evidence="1 2">
    <name type="scientific">Catellatospora chokoriensis</name>
    <dbReference type="NCBI Taxonomy" id="310353"/>
    <lineage>
        <taxon>Bacteria</taxon>
        <taxon>Bacillati</taxon>
        <taxon>Actinomycetota</taxon>
        <taxon>Actinomycetes</taxon>
        <taxon>Micromonosporales</taxon>
        <taxon>Micromonosporaceae</taxon>
        <taxon>Catellatospora</taxon>
    </lineage>
</organism>
<reference evidence="1 2" key="1">
    <citation type="submission" date="2021-01" db="EMBL/GenBank/DDBJ databases">
        <title>Whole genome shotgun sequence of Catellatospora chokoriensis NBRC 107358.</title>
        <authorList>
            <person name="Komaki H."/>
            <person name="Tamura T."/>
        </authorList>
    </citation>
    <scope>NUCLEOTIDE SEQUENCE [LARGE SCALE GENOMIC DNA]</scope>
    <source>
        <strain evidence="1 2">NBRC 107358</strain>
    </source>
</reference>
<gene>
    <name evidence="1" type="ORF">Cch02nite_51680</name>
</gene>
<evidence type="ECO:0000313" key="2">
    <source>
        <dbReference type="Proteomes" id="UP000619293"/>
    </source>
</evidence>
<comment type="caution">
    <text evidence="1">The sequence shown here is derived from an EMBL/GenBank/DDBJ whole genome shotgun (WGS) entry which is preliminary data.</text>
</comment>
<name>A0A8J3K0D2_9ACTN</name>